<keyword evidence="1" id="KW-0472">Membrane</keyword>
<gene>
    <name evidence="2" type="ORF">GS597_01255</name>
</gene>
<dbReference type="AlphaFoldDB" id="A0A8K2ANA5"/>
<organism evidence="2 3">
    <name type="scientific">Petrachloros mirabilis ULC683</name>
    <dbReference type="NCBI Taxonomy" id="2781853"/>
    <lineage>
        <taxon>Bacteria</taxon>
        <taxon>Bacillati</taxon>
        <taxon>Cyanobacteriota</taxon>
        <taxon>Cyanophyceae</taxon>
        <taxon>Synechococcales</taxon>
        <taxon>Petrachlorosaceae</taxon>
        <taxon>Petrachloros</taxon>
        <taxon>Petrachloros mirabilis</taxon>
    </lineage>
</organism>
<evidence type="ECO:0000256" key="1">
    <source>
        <dbReference type="SAM" id="Phobius"/>
    </source>
</evidence>
<sequence>MTQATDSEIREIRDLILGMDKKIDGLDKRLEVFQARTDEQFKSIDQRLSTLENRVAAQDSRLWTFVSALVLALIGLLAKLAFFPKL</sequence>
<name>A0A8K2ANA5_9CYAN</name>
<keyword evidence="1" id="KW-0812">Transmembrane</keyword>
<evidence type="ECO:0000313" key="3">
    <source>
        <dbReference type="Proteomes" id="UP000607397"/>
    </source>
</evidence>
<dbReference type="RefSeq" id="WP_161823646.1">
    <property type="nucleotide sequence ID" value="NZ_WVIC01000002.1"/>
</dbReference>
<evidence type="ECO:0000313" key="2">
    <source>
        <dbReference type="EMBL" id="NCJ05166.1"/>
    </source>
</evidence>
<feature type="transmembrane region" description="Helical" evidence="1">
    <location>
        <begin position="62"/>
        <end position="82"/>
    </location>
</feature>
<keyword evidence="1" id="KW-1133">Transmembrane helix</keyword>
<reference evidence="2" key="1">
    <citation type="submission" date="2019-12" db="EMBL/GenBank/DDBJ databases">
        <title>High-Quality draft genome sequences of three cyanobacteria isolated from the limestone walls of the Old Cathedral of Coimbra.</title>
        <authorList>
            <person name="Tiago I."/>
            <person name="Soares F."/>
            <person name="Portugal A."/>
        </authorList>
    </citation>
    <scope>NUCLEOTIDE SEQUENCE [LARGE SCALE GENOMIC DNA]</scope>
    <source>
        <strain evidence="2">C</strain>
    </source>
</reference>
<dbReference type="EMBL" id="WVIC01000002">
    <property type="protein sequence ID" value="NCJ05166.1"/>
    <property type="molecule type" value="Genomic_DNA"/>
</dbReference>
<dbReference type="Proteomes" id="UP000607397">
    <property type="component" value="Unassembled WGS sequence"/>
</dbReference>
<protein>
    <submittedName>
        <fullName evidence="2">Uncharacterized protein</fullName>
    </submittedName>
</protein>
<accession>A0A8K2ANA5</accession>
<proteinExistence type="predicted"/>
<dbReference type="Gene3D" id="3.90.20.10">
    <property type="match status" value="1"/>
</dbReference>
<comment type="caution">
    <text evidence="2">The sequence shown here is derived from an EMBL/GenBank/DDBJ whole genome shotgun (WGS) entry which is preliminary data.</text>
</comment>
<keyword evidence="3" id="KW-1185">Reference proteome</keyword>